<dbReference type="SMART" id="SM00220">
    <property type="entry name" value="S_TKc"/>
    <property type="match status" value="1"/>
</dbReference>
<keyword evidence="6" id="KW-0808">Transferase</keyword>
<protein>
    <recommendedName>
        <fullName evidence="2">non-specific serine/threonine protein kinase</fullName>
        <ecNumber evidence="2">2.7.11.1</ecNumber>
    </recommendedName>
</protein>
<evidence type="ECO:0000256" key="7">
    <source>
        <dbReference type="ARBA" id="ARBA00022692"/>
    </source>
</evidence>
<feature type="compositionally biased region" description="Low complexity" evidence="15">
    <location>
        <begin position="150"/>
        <end position="175"/>
    </location>
</feature>
<evidence type="ECO:0000256" key="8">
    <source>
        <dbReference type="ARBA" id="ARBA00022741"/>
    </source>
</evidence>
<evidence type="ECO:0000256" key="12">
    <source>
        <dbReference type="ARBA" id="ARBA00023136"/>
    </source>
</evidence>
<feature type="compositionally biased region" description="Low complexity" evidence="15">
    <location>
        <begin position="249"/>
        <end position="259"/>
    </location>
</feature>
<dbReference type="GO" id="GO:0005524">
    <property type="term" value="F:ATP binding"/>
    <property type="evidence" value="ECO:0007669"/>
    <property type="project" value="UniProtKB-KW"/>
</dbReference>
<evidence type="ECO:0000256" key="16">
    <source>
        <dbReference type="SAM" id="Phobius"/>
    </source>
</evidence>
<feature type="region of interest" description="Disordered" evidence="15">
    <location>
        <begin position="580"/>
        <end position="606"/>
    </location>
</feature>
<evidence type="ECO:0000256" key="10">
    <source>
        <dbReference type="ARBA" id="ARBA00022840"/>
    </source>
</evidence>
<evidence type="ECO:0000259" key="17">
    <source>
        <dbReference type="PROSITE" id="PS50011"/>
    </source>
</evidence>
<keyword evidence="12 16" id="KW-0472">Membrane</keyword>
<keyword evidence="8" id="KW-0547">Nucleotide-binding</keyword>
<feature type="compositionally biased region" description="Polar residues" evidence="15">
    <location>
        <begin position="653"/>
        <end position="664"/>
    </location>
</feature>
<evidence type="ECO:0000256" key="6">
    <source>
        <dbReference type="ARBA" id="ARBA00022679"/>
    </source>
</evidence>
<comment type="catalytic activity">
    <reaction evidence="13">
        <text>L-threonyl-[protein] + ATP = O-phospho-L-threonyl-[protein] + ADP + H(+)</text>
        <dbReference type="Rhea" id="RHEA:46608"/>
        <dbReference type="Rhea" id="RHEA-COMP:11060"/>
        <dbReference type="Rhea" id="RHEA-COMP:11605"/>
        <dbReference type="ChEBI" id="CHEBI:15378"/>
        <dbReference type="ChEBI" id="CHEBI:30013"/>
        <dbReference type="ChEBI" id="CHEBI:30616"/>
        <dbReference type="ChEBI" id="CHEBI:61977"/>
        <dbReference type="ChEBI" id="CHEBI:456216"/>
        <dbReference type="EC" id="2.7.11.1"/>
    </reaction>
</comment>
<evidence type="ECO:0000256" key="1">
    <source>
        <dbReference type="ARBA" id="ARBA00004162"/>
    </source>
</evidence>
<evidence type="ECO:0000256" key="2">
    <source>
        <dbReference type="ARBA" id="ARBA00012513"/>
    </source>
</evidence>
<name>A0A8S1ZVZ5_ARAAE</name>
<dbReference type="PROSITE" id="PS50011">
    <property type="entry name" value="PROTEIN_KINASE_DOM"/>
    <property type="match status" value="1"/>
</dbReference>
<dbReference type="Proteomes" id="UP000682877">
    <property type="component" value="Chromosome 3"/>
</dbReference>
<evidence type="ECO:0000313" key="19">
    <source>
        <dbReference type="Proteomes" id="UP000682877"/>
    </source>
</evidence>
<keyword evidence="10" id="KW-0067">ATP-binding</keyword>
<evidence type="ECO:0000256" key="11">
    <source>
        <dbReference type="ARBA" id="ARBA00022989"/>
    </source>
</evidence>
<feature type="compositionally biased region" description="Low complexity" evidence="15">
    <location>
        <begin position="286"/>
        <end position="300"/>
    </location>
</feature>
<evidence type="ECO:0000256" key="13">
    <source>
        <dbReference type="ARBA" id="ARBA00047899"/>
    </source>
</evidence>
<dbReference type="Pfam" id="PF00069">
    <property type="entry name" value="Pkinase"/>
    <property type="match status" value="1"/>
</dbReference>
<dbReference type="InterPro" id="IPR011009">
    <property type="entry name" value="Kinase-like_dom_sf"/>
</dbReference>
<keyword evidence="11 16" id="KW-1133">Transmembrane helix</keyword>
<dbReference type="EC" id="2.7.11.1" evidence="2"/>
<dbReference type="InterPro" id="IPR000719">
    <property type="entry name" value="Prot_kinase_dom"/>
</dbReference>
<evidence type="ECO:0000256" key="3">
    <source>
        <dbReference type="ARBA" id="ARBA00022475"/>
    </source>
</evidence>
<feature type="compositionally biased region" description="Low complexity" evidence="15">
    <location>
        <begin position="62"/>
        <end position="131"/>
    </location>
</feature>
<evidence type="ECO:0000256" key="9">
    <source>
        <dbReference type="ARBA" id="ARBA00022777"/>
    </source>
</evidence>
<proteinExistence type="predicted"/>
<keyword evidence="19" id="KW-1185">Reference proteome</keyword>
<feature type="compositionally biased region" description="Pro residues" evidence="15">
    <location>
        <begin position="29"/>
        <end position="47"/>
    </location>
</feature>
<dbReference type="Gene3D" id="1.10.510.10">
    <property type="entry name" value="Transferase(Phosphotransferase) domain 1"/>
    <property type="match status" value="1"/>
</dbReference>
<evidence type="ECO:0000256" key="4">
    <source>
        <dbReference type="ARBA" id="ARBA00022527"/>
    </source>
</evidence>
<dbReference type="InterPro" id="IPR008271">
    <property type="entry name" value="Ser/Thr_kinase_AS"/>
</dbReference>
<dbReference type="InterPro" id="IPR047117">
    <property type="entry name" value="PERK1-13-like"/>
</dbReference>
<reference evidence="18" key="1">
    <citation type="submission" date="2021-01" db="EMBL/GenBank/DDBJ databases">
        <authorList>
            <person name="Bezrukov I."/>
        </authorList>
    </citation>
    <scope>NUCLEOTIDE SEQUENCE</scope>
</reference>
<feature type="region of interest" description="Disordered" evidence="15">
    <location>
        <begin position="1"/>
        <end position="175"/>
    </location>
</feature>
<comment type="catalytic activity">
    <reaction evidence="14">
        <text>L-seryl-[protein] + ATP = O-phospho-L-seryl-[protein] + ADP + H(+)</text>
        <dbReference type="Rhea" id="RHEA:17989"/>
        <dbReference type="Rhea" id="RHEA-COMP:9863"/>
        <dbReference type="Rhea" id="RHEA-COMP:11604"/>
        <dbReference type="ChEBI" id="CHEBI:15378"/>
        <dbReference type="ChEBI" id="CHEBI:29999"/>
        <dbReference type="ChEBI" id="CHEBI:30616"/>
        <dbReference type="ChEBI" id="CHEBI:83421"/>
        <dbReference type="ChEBI" id="CHEBI:456216"/>
        <dbReference type="EC" id="2.7.11.1"/>
    </reaction>
</comment>
<evidence type="ECO:0000256" key="5">
    <source>
        <dbReference type="ARBA" id="ARBA00022553"/>
    </source>
</evidence>
<dbReference type="GO" id="GO:0004674">
    <property type="term" value="F:protein serine/threonine kinase activity"/>
    <property type="evidence" value="ECO:0007669"/>
    <property type="project" value="UniProtKB-KW"/>
</dbReference>
<dbReference type="PROSITE" id="PS00108">
    <property type="entry name" value="PROTEIN_KINASE_ST"/>
    <property type="match status" value="1"/>
</dbReference>
<keyword evidence="9" id="KW-0418">Kinase</keyword>
<feature type="transmembrane region" description="Helical" evidence="16">
    <location>
        <begin position="180"/>
        <end position="204"/>
    </location>
</feature>
<dbReference type="PANTHER" id="PTHR47982:SF47">
    <property type="entry name" value="PROLINE-RICH RECEPTOR-LIKE PROTEIN KINASE PERK6-RELATED"/>
    <property type="match status" value="1"/>
</dbReference>
<dbReference type="SUPFAM" id="SSF56112">
    <property type="entry name" value="Protein kinase-like (PK-like)"/>
    <property type="match status" value="1"/>
</dbReference>
<accession>A0A8S1ZVZ5</accession>
<evidence type="ECO:0000313" key="18">
    <source>
        <dbReference type="EMBL" id="CAE5967769.1"/>
    </source>
</evidence>
<dbReference type="EMBL" id="LR999453">
    <property type="protein sequence ID" value="CAE5967769.1"/>
    <property type="molecule type" value="Genomic_DNA"/>
</dbReference>
<feature type="region of interest" description="Disordered" evidence="15">
    <location>
        <begin position="243"/>
        <end position="309"/>
    </location>
</feature>
<organism evidence="18 19">
    <name type="scientific">Arabidopsis arenosa</name>
    <name type="common">Sand rock-cress</name>
    <name type="synonym">Cardaminopsis arenosa</name>
    <dbReference type="NCBI Taxonomy" id="38785"/>
    <lineage>
        <taxon>Eukaryota</taxon>
        <taxon>Viridiplantae</taxon>
        <taxon>Streptophyta</taxon>
        <taxon>Embryophyta</taxon>
        <taxon>Tracheophyta</taxon>
        <taxon>Spermatophyta</taxon>
        <taxon>Magnoliopsida</taxon>
        <taxon>eudicotyledons</taxon>
        <taxon>Gunneridae</taxon>
        <taxon>Pentapetalae</taxon>
        <taxon>rosids</taxon>
        <taxon>malvids</taxon>
        <taxon>Brassicales</taxon>
        <taxon>Brassicaceae</taxon>
        <taxon>Camelineae</taxon>
        <taxon>Arabidopsis</taxon>
    </lineage>
</organism>
<feature type="region of interest" description="Disordered" evidence="15">
    <location>
        <begin position="624"/>
        <end position="664"/>
    </location>
</feature>
<dbReference type="PANTHER" id="PTHR47982">
    <property type="entry name" value="PROLINE-RICH RECEPTOR-LIKE PROTEIN KINASE PERK4"/>
    <property type="match status" value="1"/>
</dbReference>
<keyword evidence="7 16" id="KW-0812">Transmembrane</keyword>
<dbReference type="FunFam" id="1.10.510.10:FF:000239">
    <property type="entry name" value="Proline-rich receptor-like protein kinase PERK1"/>
    <property type="match status" value="1"/>
</dbReference>
<comment type="subcellular location">
    <subcellularLocation>
        <location evidence="1">Cell membrane</location>
        <topology evidence="1">Single-pass membrane protein</topology>
    </subcellularLocation>
</comment>
<dbReference type="AlphaFoldDB" id="A0A8S1ZVZ5"/>
<evidence type="ECO:0000256" key="14">
    <source>
        <dbReference type="ARBA" id="ARBA00048679"/>
    </source>
</evidence>
<feature type="domain" description="Protein kinase" evidence="17">
    <location>
        <begin position="159"/>
        <end position="551"/>
    </location>
</feature>
<keyword evidence="3" id="KW-1003">Cell membrane</keyword>
<dbReference type="GO" id="GO:0005886">
    <property type="term" value="C:plasma membrane"/>
    <property type="evidence" value="ECO:0007669"/>
    <property type="project" value="UniProtKB-SubCell"/>
</dbReference>
<sequence>MAEGQSPENSPPSPTPPSPSSSDNQQQSSPPPSDSSSPSPPAPPPPDDSSNGSSSSPPPPSSGSESPPSPQGNNNNGNNNNDNNNGNSNNGSNNNNDNNNNGNNKDNNNNGNNNNGQNNNGNNNNDNNNQNNGGGSNNRSPPPPSRNSDRNSSSPPRALAPPRSSGGGSNSSSNNEPNTAAIVGIVAGAGLLFLVMILFCVCCCRKKKKKHQMPYYAGNGYATGKGDQYQQQQYNNQSDHVMNLSQQYPGSNGNNNWMNSPPPPPPGSWQPSPPPPPPPVSGGMNGNSSDMSSNYSGPHGPSLPPPHPSVALGFNKSTFTYDELAAATQGFSQARLLGGQRMLVYEFLPNDTLEFHLHGKSGKVLDWPTRLKIALGSAKGLAYLHEDCHPKIIHRDIKASNILLDESFEAKVADFGLAKLSQDNVTHVSTRIMGTFGYLAPEYASSGKLTDRSDVFSFGVMLLELVTGRRPVDLTGEMEDSLVDWARPLCLNAAQDGDYSELVDPRLENQYEPHEMAQMVACAAAAIRHSARRRPKMSQASFTFEHDHPLKHILCTQENDHNGPFFKQIVRALEGDASLDDLNEGGKPGQSSFLGRGSSSDYDSSTYSADMKKFRKVALDSHEYGASSEYGNTSEYGLDPSSSSSEEIRRGGANNNKTTPSREL</sequence>
<keyword evidence="4" id="KW-0723">Serine/threonine-protein kinase</keyword>
<keyword evidence="5" id="KW-0597">Phosphoprotein</keyword>
<feature type="compositionally biased region" description="Pro residues" evidence="15">
    <location>
        <begin position="260"/>
        <end position="280"/>
    </location>
</feature>
<feature type="compositionally biased region" description="Pro residues" evidence="15">
    <location>
        <begin position="9"/>
        <end position="19"/>
    </location>
</feature>
<evidence type="ECO:0000256" key="15">
    <source>
        <dbReference type="SAM" id="MobiDB-lite"/>
    </source>
</evidence>
<gene>
    <name evidence="18" type="ORF">AARE701A_LOCUS7559</name>
</gene>